<dbReference type="UniPathway" id="UPA00050">
    <property type="reaction ID" value="UER00063"/>
</dbReference>
<dbReference type="STRING" id="44252.DJ90_5815"/>
<evidence type="ECO:0000256" key="18">
    <source>
        <dbReference type="RuleBase" id="RU000579"/>
    </source>
</evidence>
<organism evidence="21 23">
    <name type="scientific">Paenibacillus macerans</name>
    <name type="common">Bacillus macerans</name>
    <dbReference type="NCBI Taxonomy" id="44252"/>
    <lineage>
        <taxon>Bacteria</taxon>
        <taxon>Bacillati</taxon>
        <taxon>Bacillota</taxon>
        <taxon>Bacilli</taxon>
        <taxon>Bacillales</taxon>
        <taxon>Paenibacillaceae</taxon>
        <taxon>Paenibacillus</taxon>
    </lineage>
</organism>
<dbReference type="InterPro" id="IPR005106">
    <property type="entry name" value="Asp/hSer_DH_NAD-bd"/>
</dbReference>
<dbReference type="SUPFAM" id="SSF51735">
    <property type="entry name" value="NAD(P)-binding Rossmann-fold domains"/>
    <property type="match status" value="1"/>
</dbReference>
<evidence type="ECO:0000313" key="23">
    <source>
        <dbReference type="Proteomes" id="UP000029278"/>
    </source>
</evidence>
<feature type="binding site" evidence="17">
    <location>
        <position position="105"/>
    </location>
    <ligand>
        <name>NADPH</name>
        <dbReference type="ChEBI" id="CHEBI:57783"/>
    </ligand>
</feature>
<dbReference type="PROSITE" id="PS51671">
    <property type="entry name" value="ACT"/>
    <property type="match status" value="1"/>
</dbReference>
<feature type="domain" description="ACT" evidence="20">
    <location>
        <begin position="350"/>
        <end position="428"/>
    </location>
</feature>
<evidence type="ECO:0000256" key="4">
    <source>
        <dbReference type="ARBA" id="ARBA00006753"/>
    </source>
</evidence>
<dbReference type="Gene3D" id="3.30.360.10">
    <property type="entry name" value="Dihydrodipicolinate Reductase, domain 2"/>
    <property type="match status" value="1"/>
</dbReference>
<dbReference type="GO" id="GO:0004412">
    <property type="term" value="F:homoserine dehydrogenase activity"/>
    <property type="evidence" value="ECO:0007669"/>
    <property type="project" value="UniProtKB-EC"/>
</dbReference>
<comment type="similarity">
    <text evidence="4 19">Belongs to the homoserine dehydrogenase family.</text>
</comment>
<dbReference type="EMBL" id="JMQA01000013">
    <property type="protein sequence ID" value="KFN11108.1"/>
    <property type="molecule type" value="Genomic_DNA"/>
</dbReference>
<dbReference type="AlphaFoldDB" id="A0A090ZL50"/>
<gene>
    <name evidence="21" type="ORF">DJ90_5815</name>
    <name evidence="22" type="ORF">GNQ08_26665</name>
</gene>
<dbReference type="SUPFAM" id="SSF55021">
    <property type="entry name" value="ACT-like"/>
    <property type="match status" value="1"/>
</dbReference>
<evidence type="ECO:0000256" key="5">
    <source>
        <dbReference type="ARBA" id="ARBA00013213"/>
    </source>
</evidence>
<dbReference type="GeneID" id="77011960"/>
<evidence type="ECO:0000256" key="17">
    <source>
        <dbReference type="PIRSR" id="PIRSR000098-2"/>
    </source>
</evidence>
<dbReference type="InterPro" id="IPR016204">
    <property type="entry name" value="HDH"/>
</dbReference>
<evidence type="ECO:0000256" key="9">
    <source>
        <dbReference type="ARBA" id="ARBA00022723"/>
    </source>
</evidence>
<accession>A0A090ZL50</accession>
<reference evidence="21 23" key="1">
    <citation type="submission" date="2014-04" db="EMBL/GenBank/DDBJ databases">
        <authorList>
            <person name="Bishop-Lilly K.A."/>
            <person name="Broomall S.M."/>
            <person name="Chain P.S."/>
            <person name="Chertkov O."/>
            <person name="Coyne S.R."/>
            <person name="Daligault H.E."/>
            <person name="Davenport K.W."/>
            <person name="Erkkila T."/>
            <person name="Frey K.G."/>
            <person name="Gibbons H.S."/>
            <person name="Gu W."/>
            <person name="Jaissle J."/>
            <person name="Johnson S.L."/>
            <person name="Koroleva G.I."/>
            <person name="Ladner J.T."/>
            <person name="Lo C.-C."/>
            <person name="Minogue T.D."/>
            <person name="Munk C."/>
            <person name="Palacios G.F."/>
            <person name="Redden C.L."/>
            <person name="Rosenzweig C.N."/>
            <person name="Scholz M.B."/>
            <person name="Teshima H."/>
            <person name="Xu Y."/>
        </authorList>
    </citation>
    <scope>NUCLEOTIDE SEQUENCE [LARGE SCALE GENOMIC DNA]</scope>
    <source>
        <strain evidence="21 23">8244</strain>
    </source>
</reference>
<evidence type="ECO:0000256" key="15">
    <source>
        <dbReference type="ARBA" id="ARBA00048841"/>
    </source>
</evidence>
<keyword evidence="13" id="KW-0915">Sodium</keyword>
<dbReference type="GO" id="GO:0009088">
    <property type="term" value="P:threonine biosynthetic process"/>
    <property type="evidence" value="ECO:0007669"/>
    <property type="project" value="UniProtKB-UniPathway"/>
</dbReference>
<dbReference type="PANTHER" id="PTHR43331">
    <property type="entry name" value="HOMOSERINE DEHYDROGENASE"/>
    <property type="match status" value="1"/>
</dbReference>
<dbReference type="Pfam" id="PF03447">
    <property type="entry name" value="NAD_binding_3"/>
    <property type="match status" value="1"/>
</dbReference>
<protein>
    <recommendedName>
        <fullName evidence="6 18">Homoserine dehydrogenase</fullName>
        <ecNumber evidence="5 18">1.1.1.3</ecNumber>
    </recommendedName>
</protein>
<dbReference type="Proteomes" id="UP000442469">
    <property type="component" value="Unassembled WGS sequence"/>
</dbReference>
<dbReference type="Pfam" id="PF01842">
    <property type="entry name" value="ACT"/>
    <property type="match status" value="1"/>
</dbReference>
<comment type="cofactor">
    <cofactor evidence="1">
        <name>a metal cation</name>
        <dbReference type="ChEBI" id="CHEBI:25213"/>
    </cofactor>
</comment>
<comment type="caution">
    <text evidence="21">The sequence shown here is derived from an EMBL/GenBank/DDBJ whole genome shotgun (WGS) entry which is preliminary data.</text>
</comment>
<keyword evidence="23" id="KW-1185">Reference proteome</keyword>
<dbReference type="FunFam" id="3.30.360.10:FF:000005">
    <property type="entry name" value="Homoserine dehydrogenase"/>
    <property type="match status" value="1"/>
</dbReference>
<dbReference type="PROSITE" id="PS01042">
    <property type="entry name" value="HOMOSER_DHGENASE"/>
    <property type="match status" value="1"/>
</dbReference>
<reference evidence="22 24" key="2">
    <citation type="submission" date="2019-11" db="EMBL/GenBank/DDBJ databases">
        <title>Draft genome sequences of five Paenibacillus species of dairy origin.</title>
        <authorList>
            <person name="Olajide A.M."/>
            <person name="Chen S."/>
            <person name="Lapointe G."/>
        </authorList>
    </citation>
    <scope>NUCLEOTIDE SEQUENCE [LARGE SCALE GENOMIC DNA]</scope>
    <source>
        <strain evidence="22 24">3CT49</strain>
    </source>
</reference>
<dbReference type="Proteomes" id="UP000029278">
    <property type="component" value="Unassembled WGS sequence"/>
</dbReference>
<evidence type="ECO:0000256" key="11">
    <source>
        <dbReference type="ARBA" id="ARBA00023002"/>
    </source>
</evidence>
<dbReference type="Pfam" id="PF00742">
    <property type="entry name" value="Homoserine_dh"/>
    <property type="match status" value="1"/>
</dbReference>
<dbReference type="InterPro" id="IPR045865">
    <property type="entry name" value="ACT-like_dom_sf"/>
</dbReference>
<dbReference type="SUPFAM" id="SSF55347">
    <property type="entry name" value="Glyceraldehyde-3-phosphate dehydrogenase-like, C-terminal domain"/>
    <property type="match status" value="1"/>
</dbReference>
<dbReference type="GO" id="GO:0046872">
    <property type="term" value="F:metal ion binding"/>
    <property type="evidence" value="ECO:0007669"/>
    <property type="project" value="UniProtKB-KW"/>
</dbReference>
<keyword evidence="14 18" id="KW-0486">Methionine biosynthesis</keyword>
<dbReference type="PATRIC" id="fig|44252.3.peg.965"/>
<dbReference type="InterPro" id="IPR019811">
    <property type="entry name" value="HDH_CS"/>
</dbReference>
<dbReference type="InterPro" id="IPR001342">
    <property type="entry name" value="HDH_cat"/>
</dbReference>
<evidence type="ECO:0000256" key="2">
    <source>
        <dbReference type="ARBA" id="ARBA00005056"/>
    </source>
</evidence>
<sequence>MKPVKVGLLGLGTVGTGVVRIVEGHQEDLSSQVGSPIRIEKIAVKNLEKPRSIAIDRAKLTEDPWEVIRDPEIDVIVEVMGGVEQTKTYILEALERGKHIVTANKDLMALYGSEILAKALDNQCDVFYEASVAGGIPIIRTLIEGFSSDRIMKIMGIVNGTTNYILSKMSQEGASYEDVLTEAQQLGYAEVDPTSDVEGLDAARKMAILATLGFRTNVELSDVHVRGISSVTREDILYAKRLGYEMKLLGIAERQDDEFSITVQPTMVKNTHPIAAVGGVYNAVYVYGEAVGETMFYGAGAGEMPTATSVVADLVAVVKNLKLGVNGLKQIVPYKPKKLKTDEQIAYKNFLLLHVDDKAGVLARITQVFAEYEVSLDSVVQSPNTNVNGAEIMIVTHYASKASMDKVINHFESLDVIHRIKSVYRVEG</sequence>
<comment type="catalytic activity">
    <reaction evidence="15">
        <text>L-homoserine + NADP(+) = L-aspartate 4-semialdehyde + NADPH + H(+)</text>
        <dbReference type="Rhea" id="RHEA:15761"/>
        <dbReference type="ChEBI" id="CHEBI:15378"/>
        <dbReference type="ChEBI" id="CHEBI:57476"/>
        <dbReference type="ChEBI" id="CHEBI:57783"/>
        <dbReference type="ChEBI" id="CHEBI:58349"/>
        <dbReference type="ChEBI" id="CHEBI:537519"/>
        <dbReference type="EC" id="1.1.1.3"/>
    </reaction>
    <physiologicalReaction direction="right-to-left" evidence="15">
        <dbReference type="Rhea" id="RHEA:15763"/>
    </physiologicalReaction>
</comment>
<dbReference type="InterPro" id="IPR036291">
    <property type="entry name" value="NAD(P)-bd_dom_sf"/>
</dbReference>
<evidence type="ECO:0000256" key="13">
    <source>
        <dbReference type="ARBA" id="ARBA00023053"/>
    </source>
</evidence>
<dbReference type="Gene3D" id="3.40.50.720">
    <property type="entry name" value="NAD(P)-binding Rossmann-like Domain"/>
    <property type="match status" value="1"/>
</dbReference>
<dbReference type="OrthoDB" id="9808167at2"/>
<dbReference type="PIRSF" id="PIRSF000098">
    <property type="entry name" value="Homoser_dehydrog"/>
    <property type="match status" value="1"/>
</dbReference>
<dbReference type="EMBL" id="WNZZ01000033">
    <property type="protein sequence ID" value="MUG25947.1"/>
    <property type="molecule type" value="Genomic_DNA"/>
</dbReference>
<evidence type="ECO:0000256" key="16">
    <source>
        <dbReference type="PIRSR" id="PIRSR000098-1"/>
    </source>
</evidence>
<comment type="pathway">
    <text evidence="2 18">Amino-acid biosynthesis; L-threonine biosynthesis; L-threonine from L-aspartate: step 3/5.</text>
</comment>
<evidence type="ECO:0000256" key="3">
    <source>
        <dbReference type="ARBA" id="ARBA00005062"/>
    </source>
</evidence>
<dbReference type="UniPathway" id="UPA00051">
    <property type="reaction ID" value="UER00465"/>
</dbReference>
<name>A0A090ZL50_PAEMA</name>
<evidence type="ECO:0000313" key="22">
    <source>
        <dbReference type="EMBL" id="MUG25947.1"/>
    </source>
</evidence>
<dbReference type="GO" id="GO:0009086">
    <property type="term" value="P:methionine biosynthetic process"/>
    <property type="evidence" value="ECO:0007669"/>
    <property type="project" value="UniProtKB-KW"/>
</dbReference>
<comment type="pathway">
    <text evidence="3 18">Amino-acid biosynthesis; L-methionine biosynthesis via de novo pathway; L-homoserine from L-aspartate: step 3/3.</text>
</comment>
<evidence type="ECO:0000256" key="14">
    <source>
        <dbReference type="ARBA" id="ARBA00023167"/>
    </source>
</evidence>
<dbReference type="RefSeq" id="WP_036620523.1">
    <property type="nucleotide sequence ID" value="NZ_BOSD01000007.1"/>
</dbReference>
<evidence type="ECO:0000256" key="19">
    <source>
        <dbReference type="RuleBase" id="RU004171"/>
    </source>
</evidence>
<keyword evidence="12" id="KW-0520">NAD</keyword>
<evidence type="ECO:0000256" key="8">
    <source>
        <dbReference type="ARBA" id="ARBA00022697"/>
    </source>
</evidence>
<dbReference type="CDD" id="cd04881">
    <property type="entry name" value="ACT_HSDH-Hom"/>
    <property type="match status" value="1"/>
</dbReference>
<evidence type="ECO:0000256" key="7">
    <source>
        <dbReference type="ARBA" id="ARBA00022605"/>
    </source>
</evidence>
<dbReference type="NCBIfam" id="NF004976">
    <property type="entry name" value="PRK06349.1"/>
    <property type="match status" value="1"/>
</dbReference>
<evidence type="ECO:0000256" key="6">
    <source>
        <dbReference type="ARBA" id="ARBA00013376"/>
    </source>
</evidence>
<proteinExistence type="inferred from homology"/>
<evidence type="ECO:0000313" key="21">
    <source>
        <dbReference type="EMBL" id="KFN11108.1"/>
    </source>
</evidence>
<dbReference type="Gene3D" id="3.30.70.260">
    <property type="match status" value="1"/>
</dbReference>
<dbReference type="EC" id="1.1.1.3" evidence="5 18"/>
<feature type="active site" description="Proton donor" evidence="16">
    <location>
        <position position="205"/>
    </location>
</feature>
<evidence type="ECO:0000259" key="20">
    <source>
        <dbReference type="PROSITE" id="PS51671"/>
    </source>
</evidence>
<keyword evidence="7 18" id="KW-0028">Amino-acid biosynthesis</keyword>
<evidence type="ECO:0000256" key="12">
    <source>
        <dbReference type="ARBA" id="ARBA00023027"/>
    </source>
</evidence>
<keyword evidence="9" id="KW-0479">Metal-binding</keyword>
<keyword evidence="10 17" id="KW-0521">NADP</keyword>
<dbReference type="FunFam" id="3.40.50.720:FF:000062">
    <property type="entry name" value="Homoserine dehydrogenase"/>
    <property type="match status" value="1"/>
</dbReference>
<dbReference type="GO" id="GO:0050661">
    <property type="term" value="F:NADP binding"/>
    <property type="evidence" value="ECO:0007669"/>
    <property type="project" value="InterPro"/>
</dbReference>
<keyword evidence="11 18" id="KW-0560">Oxidoreductase</keyword>
<evidence type="ECO:0000313" key="24">
    <source>
        <dbReference type="Proteomes" id="UP000442469"/>
    </source>
</evidence>
<keyword evidence="8 18" id="KW-0791">Threonine biosynthesis</keyword>
<dbReference type="PANTHER" id="PTHR43331:SF1">
    <property type="entry name" value="HOMOSERINE DEHYDROGENASE"/>
    <property type="match status" value="1"/>
</dbReference>
<feature type="binding site" evidence="17">
    <location>
        <begin position="9"/>
        <end position="16"/>
    </location>
    <ligand>
        <name>NADP(+)</name>
        <dbReference type="ChEBI" id="CHEBI:58349"/>
    </ligand>
</feature>
<feature type="binding site" evidence="17">
    <location>
        <position position="190"/>
    </location>
    <ligand>
        <name>L-homoserine</name>
        <dbReference type="ChEBI" id="CHEBI:57476"/>
    </ligand>
</feature>
<evidence type="ECO:0000256" key="1">
    <source>
        <dbReference type="ARBA" id="ARBA00001920"/>
    </source>
</evidence>
<dbReference type="InterPro" id="IPR002912">
    <property type="entry name" value="ACT_dom"/>
</dbReference>
<evidence type="ECO:0000256" key="10">
    <source>
        <dbReference type="ARBA" id="ARBA00022857"/>
    </source>
</evidence>
<dbReference type="HOGENOM" id="CLU_009116_1_0_9"/>